<reference evidence="4 5" key="1">
    <citation type="submission" date="2015-03" db="EMBL/GenBank/DDBJ databases">
        <authorList>
            <consortium name="Pathogen Informatics"/>
        </authorList>
    </citation>
    <scope>NUCLEOTIDE SEQUENCE [LARGE SCALE GENOMIC DNA]</scope>
    <source>
        <strain evidence="2 5">Bir 185</strain>
        <strain evidence="4">N09902308</strain>
    </source>
</reference>
<evidence type="ECO:0000313" key="4">
    <source>
        <dbReference type="Proteomes" id="UP000039021"/>
    </source>
</evidence>
<reference evidence="3" key="2">
    <citation type="submission" date="2015-03" db="EMBL/GenBank/DDBJ databases">
        <authorList>
            <consortium name="Pathogen Informatics"/>
            <person name="Murphy D."/>
        </authorList>
    </citation>
    <scope>NUCLEOTIDE SEQUENCE</scope>
    <source>
        <strain evidence="3">N09902308</strain>
    </source>
</reference>
<protein>
    <submittedName>
        <fullName evidence="2">Uncharacterized protein</fullName>
    </submittedName>
</protein>
<gene>
    <name evidence="3" type="ORF">ERS007739_03638</name>
    <name evidence="2" type="ORF">ERS027659_05237</name>
</gene>
<accession>A0A655AXA7</accession>
<evidence type="ECO:0000313" key="3">
    <source>
        <dbReference type="EMBL" id="COZ33585.1"/>
    </source>
</evidence>
<dbReference type="Proteomes" id="UP000050164">
    <property type="component" value="Unassembled WGS sequence"/>
</dbReference>
<dbReference type="AlphaFoldDB" id="A0A655AXA7"/>
<organism evidence="2 5">
    <name type="scientific">Mycobacterium tuberculosis</name>
    <dbReference type="NCBI Taxonomy" id="1773"/>
    <lineage>
        <taxon>Bacteria</taxon>
        <taxon>Bacillati</taxon>
        <taxon>Actinomycetota</taxon>
        <taxon>Actinomycetes</taxon>
        <taxon>Mycobacteriales</taxon>
        <taxon>Mycobacteriaceae</taxon>
        <taxon>Mycobacterium</taxon>
        <taxon>Mycobacterium tuberculosis complex</taxon>
    </lineage>
</organism>
<feature type="region of interest" description="Disordered" evidence="1">
    <location>
        <begin position="28"/>
        <end position="74"/>
    </location>
</feature>
<evidence type="ECO:0000313" key="5">
    <source>
        <dbReference type="Proteomes" id="UP000050164"/>
    </source>
</evidence>
<feature type="compositionally biased region" description="Low complexity" evidence="1">
    <location>
        <begin position="64"/>
        <end position="74"/>
    </location>
</feature>
<sequence>MPMTAMAAGARSSSGRLARIMTSSAACSTATHTDVNARHTSVTSSRPSRSAEPMRASSRRRSVRAPAMARSGSG</sequence>
<proteinExistence type="predicted"/>
<name>A0A655AXA7_MYCTX</name>
<feature type="compositionally biased region" description="Polar residues" evidence="1">
    <location>
        <begin position="32"/>
        <end position="48"/>
    </location>
</feature>
<evidence type="ECO:0000256" key="1">
    <source>
        <dbReference type="SAM" id="MobiDB-lite"/>
    </source>
</evidence>
<evidence type="ECO:0000313" key="2">
    <source>
        <dbReference type="EMBL" id="CKU56244.1"/>
    </source>
</evidence>
<dbReference type="EMBL" id="CNFT01002831">
    <property type="protein sequence ID" value="CKU56244.1"/>
    <property type="molecule type" value="Genomic_DNA"/>
</dbReference>
<dbReference type="EMBL" id="CSBK01001951">
    <property type="protein sequence ID" value="COZ33585.1"/>
    <property type="molecule type" value="Genomic_DNA"/>
</dbReference>
<dbReference type="Proteomes" id="UP000039021">
    <property type="component" value="Unassembled WGS sequence"/>
</dbReference>